<feature type="compositionally biased region" description="Basic and acidic residues" evidence="1">
    <location>
        <begin position="321"/>
        <end position="341"/>
    </location>
</feature>
<feature type="compositionally biased region" description="Basic and acidic residues" evidence="1">
    <location>
        <begin position="254"/>
        <end position="281"/>
    </location>
</feature>
<name>A0A1E3NP07_9ASCO</name>
<feature type="compositionally biased region" description="Acidic residues" evidence="1">
    <location>
        <begin position="189"/>
        <end position="201"/>
    </location>
</feature>
<feature type="compositionally biased region" description="Basic and acidic residues" evidence="1">
    <location>
        <begin position="82"/>
        <end position="127"/>
    </location>
</feature>
<feature type="compositionally biased region" description="Basic residues" evidence="1">
    <location>
        <begin position="241"/>
        <end position="253"/>
    </location>
</feature>
<dbReference type="RefSeq" id="XP_019018376.1">
    <property type="nucleotide sequence ID" value="XM_019160733.1"/>
</dbReference>
<gene>
    <name evidence="2" type="ORF">PICMEDRAFT_15243</name>
</gene>
<feature type="region of interest" description="Disordered" evidence="1">
    <location>
        <begin position="40"/>
        <end position="166"/>
    </location>
</feature>
<feature type="compositionally biased region" description="Basic and acidic residues" evidence="1">
    <location>
        <begin position="62"/>
        <end position="74"/>
    </location>
</feature>
<feature type="region of interest" description="Disordered" evidence="1">
    <location>
        <begin position="178"/>
        <end position="202"/>
    </location>
</feature>
<sequence length="414" mass="47289">MANEKDTEKSKQDADDWRNIECWVEDDFDANELLRGLDSAGRGATQDNEEDWADWSGDEGLGEGKARTAAKTHDNSWVTKGKVTDDPMEKSWRKASKLEKVPRGRRARGEESRIGREKPRRLSEPHHNVSSIPHEPSHERRRRGGRRRGKEPDLFPSVKKEKQMDEMSSAFARLMPVAGWQPAAGEEARGEEEAESADEGVDLAQDIKIFPRLKTLPHVHEERLRLIQPKQVQVKEEEPRSRRHRSRHRKSKSAQKEKSPEPNHTEVSHPVRLRYSEEPKQSSKTAPATAKEKKRNEAGAKEANNKKKPILESKWAALNNDKADDTTVRMREQYRQKKIDSQLDWDNGVKGTADDHASAKEAVSAKSAPSNSLQKQHQHQQQHQHFAYENSEPPARNEHTPKSKAKSKLTSMWA</sequence>
<feature type="compositionally biased region" description="Basic and acidic residues" evidence="1">
    <location>
        <begin position="290"/>
        <end position="311"/>
    </location>
</feature>
<reference evidence="2 3" key="1">
    <citation type="journal article" date="2016" name="Proc. Natl. Acad. Sci. U.S.A.">
        <title>Comparative genomics of biotechnologically important yeasts.</title>
        <authorList>
            <person name="Riley R."/>
            <person name="Haridas S."/>
            <person name="Wolfe K.H."/>
            <person name="Lopes M.R."/>
            <person name="Hittinger C.T."/>
            <person name="Goeker M."/>
            <person name="Salamov A.A."/>
            <person name="Wisecaver J.H."/>
            <person name="Long T.M."/>
            <person name="Calvey C.H."/>
            <person name="Aerts A.L."/>
            <person name="Barry K.W."/>
            <person name="Choi C."/>
            <person name="Clum A."/>
            <person name="Coughlan A.Y."/>
            <person name="Deshpande S."/>
            <person name="Douglass A.P."/>
            <person name="Hanson S.J."/>
            <person name="Klenk H.-P."/>
            <person name="LaButti K.M."/>
            <person name="Lapidus A."/>
            <person name="Lindquist E.A."/>
            <person name="Lipzen A.M."/>
            <person name="Meier-Kolthoff J.P."/>
            <person name="Ohm R.A."/>
            <person name="Otillar R.P."/>
            <person name="Pangilinan J.L."/>
            <person name="Peng Y."/>
            <person name="Rokas A."/>
            <person name="Rosa C.A."/>
            <person name="Scheuner C."/>
            <person name="Sibirny A.A."/>
            <person name="Slot J.C."/>
            <person name="Stielow J.B."/>
            <person name="Sun H."/>
            <person name="Kurtzman C.P."/>
            <person name="Blackwell M."/>
            <person name="Grigoriev I.V."/>
            <person name="Jeffries T.W."/>
        </authorList>
    </citation>
    <scope>NUCLEOTIDE SEQUENCE [LARGE SCALE GENOMIC DNA]</scope>
    <source>
        <strain evidence="2 3">NRRL Y-2026</strain>
    </source>
</reference>
<feature type="compositionally biased region" description="Low complexity" evidence="1">
    <location>
        <begin position="360"/>
        <end position="370"/>
    </location>
</feature>
<dbReference type="AlphaFoldDB" id="A0A1E3NP07"/>
<proteinExistence type="predicted"/>
<feature type="compositionally biased region" description="Basic residues" evidence="1">
    <location>
        <begin position="139"/>
        <end position="149"/>
    </location>
</feature>
<evidence type="ECO:0000313" key="2">
    <source>
        <dbReference type="EMBL" id="ODQ47263.1"/>
    </source>
</evidence>
<evidence type="ECO:0000256" key="1">
    <source>
        <dbReference type="SAM" id="MobiDB-lite"/>
    </source>
</evidence>
<dbReference type="EMBL" id="KV454002">
    <property type="protein sequence ID" value="ODQ47263.1"/>
    <property type="molecule type" value="Genomic_DNA"/>
</dbReference>
<dbReference type="GeneID" id="30177420"/>
<feature type="compositionally biased region" description="Acidic residues" evidence="1">
    <location>
        <begin position="47"/>
        <end position="61"/>
    </location>
</feature>
<keyword evidence="3" id="KW-1185">Reference proteome</keyword>
<accession>A0A1E3NP07</accession>
<protein>
    <submittedName>
        <fullName evidence="2">Uncharacterized protein</fullName>
    </submittedName>
</protein>
<feature type="compositionally biased region" description="Basic and acidic residues" evidence="1">
    <location>
        <begin position="150"/>
        <end position="165"/>
    </location>
</feature>
<feature type="region of interest" description="Disordered" evidence="1">
    <location>
        <begin position="222"/>
        <end position="414"/>
    </location>
</feature>
<dbReference type="Proteomes" id="UP000094455">
    <property type="component" value="Unassembled WGS sequence"/>
</dbReference>
<evidence type="ECO:0000313" key="3">
    <source>
        <dbReference type="Proteomes" id="UP000094455"/>
    </source>
</evidence>
<organism evidence="2 3">
    <name type="scientific">Pichia membranifaciens NRRL Y-2026</name>
    <dbReference type="NCBI Taxonomy" id="763406"/>
    <lineage>
        <taxon>Eukaryota</taxon>
        <taxon>Fungi</taxon>
        <taxon>Dikarya</taxon>
        <taxon>Ascomycota</taxon>
        <taxon>Saccharomycotina</taxon>
        <taxon>Pichiomycetes</taxon>
        <taxon>Pichiales</taxon>
        <taxon>Pichiaceae</taxon>
        <taxon>Pichia</taxon>
    </lineage>
</organism>
<dbReference type="OrthoDB" id="10429812at2759"/>